<dbReference type="InterPro" id="IPR023573">
    <property type="entry name" value="Ribosomal_eL20_dom"/>
</dbReference>
<name>A0A7S2T0F5_9CHLO</name>
<evidence type="ECO:0000256" key="3">
    <source>
        <dbReference type="ARBA" id="ARBA00023274"/>
    </source>
</evidence>
<dbReference type="InterPro" id="IPR021138">
    <property type="entry name" value="Ribosomal_eL20_eukaryotes"/>
</dbReference>
<gene>
    <name evidence="6" type="ORF">CPRI1469_LOCUS3598</name>
</gene>
<dbReference type="Pfam" id="PF01775">
    <property type="entry name" value="Ribosomal_L18A"/>
    <property type="match status" value="1"/>
</dbReference>
<dbReference type="Gene3D" id="3.10.20.10">
    <property type="match status" value="2"/>
</dbReference>
<dbReference type="PIRSF" id="PIRSF002190">
    <property type="entry name" value="Ribosomal_L18a"/>
    <property type="match status" value="1"/>
</dbReference>
<dbReference type="PANTHER" id="PTHR10052">
    <property type="entry name" value="60S RIBOSOMAL PROTEIN L18A"/>
    <property type="match status" value="1"/>
</dbReference>
<dbReference type="FunFam" id="3.10.20.10:FF:000002">
    <property type="entry name" value="60S ribosomal protein L18a"/>
    <property type="match status" value="1"/>
</dbReference>
<protein>
    <recommendedName>
        <fullName evidence="4">60S ribosomal protein L18a</fullName>
    </recommendedName>
</protein>
<feature type="domain" description="Large ribosomal subunit protein eL20" evidence="5">
    <location>
        <begin position="9"/>
        <end position="130"/>
    </location>
</feature>
<evidence type="ECO:0000313" key="6">
    <source>
        <dbReference type="EMBL" id="CAD9714744.1"/>
    </source>
</evidence>
<accession>A0A7S2T0F5</accession>
<proteinExistence type="inferred from homology"/>
<dbReference type="InterPro" id="IPR028877">
    <property type="entry name" value="Ribosomal_eL20"/>
</dbReference>
<dbReference type="GO" id="GO:0006412">
    <property type="term" value="P:translation"/>
    <property type="evidence" value="ECO:0007669"/>
    <property type="project" value="InterPro"/>
</dbReference>
<reference evidence="6" key="1">
    <citation type="submission" date="2021-01" db="EMBL/GenBank/DDBJ databases">
        <authorList>
            <person name="Corre E."/>
            <person name="Pelletier E."/>
            <person name="Niang G."/>
            <person name="Scheremetjew M."/>
            <person name="Finn R."/>
            <person name="Kale V."/>
            <person name="Holt S."/>
            <person name="Cochrane G."/>
            <person name="Meng A."/>
            <person name="Brown T."/>
            <person name="Cohen L."/>
        </authorList>
    </citation>
    <scope>NUCLEOTIDE SEQUENCE</scope>
    <source>
        <strain evidence="6">CCMP1205</strain>
    </source>
</reference>
<keyword evidence="2 4" id="KW-0689">Ribosomal protein</keyword>
<dbReference type="GO" id="GO:0003735">
    <property type="term" value="F:structural constituent of ribosome"/>
    <property type="evidence" value="ECO:0007669"/>
    <property type="project" value="InterPro"/>
</dbReference>
<dbReference type="AlphaFoldDB" id="A0A7S2T0F5"/>
<evidence type="ECO:0000256" key="4">
    <source>
        <dbReference type="PIRNR" id="PIRNR002190"/>
    </source>
</evidence>
<dbReference type="GO" id="GO:1990904">
    <property type="term" value="C:ribonucleoprotein complex"/>
    <property type="evidence" value="ECO:0007669"/>
    <property type="project" value="UniProtKB-KW"/>
</dbReference>
<dbReference type="GO" id="GO:0005840">
    <property type="term" value="C:ribosome"/>
    <property type="evidence" value="ECO:0007669"/>
    <property type="project" value="UniProtKB-KW"/>
</dbReference>
<evidence type="ECO:0000259" key="5">
    <source>
        <dbReference type="Pfam" id="PF01775"/>
    </source>
</evidence>
<sequence length="181" mass="21214">MCVSVSQYHQYQIVGRHLPTEANPSPSLYRMKVWAVDEVCARSKFWYFIKRLKRVKKANGQIIAVNEIFEKDPTVVKNFGVWLRVLSRTGYYNMFKEFRDVTMNGAIDQMYQDLAARHRIRASCIQIIKTAVLKDEECKRPIVLQFHKEGLSFPIPHKVVRPSEKKYRSTFKASRPNVALF</sequence>
<dbReference type="FunFam" id="3.10.20.10:FF:000001">
    <property type="entry name" value="60S ribosomal protein L18a"/>
    <property type="match status" value="1"/>
</dbReference>
<organism evidence="6">
    <name type="scientific">Chloropicon primus</name>
    <dbReference type="NCBI Taxonomy" id="1764295"/>
    <lineage>
        <taxon>Eukaryota</taxon>
        <taxon>Viridiplantae</taxon>
        <taxon>Chlorophyta</taxon>
        <taxon>Chloropicophyceae</taxon>
        <taxon>Chloropicales</taxon>
        <taxon>Chloropicaceae</taxon>
        <taxon>Chloropicon</taxon>
    </lineage>
</organism>
<dbReference type="EMBL" id="HBHL01005601">
    <property type="protein sequence ID" value="CAD9714744.1"/>
    <property type="molecule type" value="Transcribed_RNA"/>
</dbReference>
<dbReference type="HAMAP" id="MF_00273">
    <property type="entry name" value="Ribosomal_eL20"/>
    <property type="match status" value="1"/>
</dbReference>
<evidence type="ECO:0000256" key="2">
    <source>
        <dbReference type="ARBA" id="ARBA00022980"/>
    </source>
</evidence>
<evidence type="ECO:0000256" key="1">
    <source>
        <dbReference type="ARBA" id="ARBA00009362"/>
    </source>
</evidence>
<comment type="similarity">
    <text evidence="1 4">Belongs to the eukaryotic ribosomal protein eL20 family.</text>
</comment>
<dbReference type="SUPFAM" id="SSF160374">
    <property type="entry name" value="RplX-like"/>
    <property type="match status" value="1"/>
</dbReference>
<keyword evidence="3 4" id="KW-0687">Ribonucleoprotein</keyword>